<proteinExistence type="predicted"/>
<dbReference type="InterPro" id="IPR024479">
    <property type="entry name" value="DUF3866"/>
</dbReference>
<dbReference type="Pfam" id="PF12982">
    <property type="entry name" value="DUF3866"/>
    <property type="match status" value="1"/>
</dbReference>
<dbReference type="Proteomes" id="UP001596137">
    <property type="component" value="Unassembled WGS sequence"/>
</dbReference>
<dbReference type="EMBL" id="JBHSRF010000033">
    <property type="protein sequence ID" value="MFC6083790.1"/>
    <property type="molecule type" value="Genomic_DNA"/>
</dbReference>
<evidence type="ECO:0000313" key="2">
    <source>
        <dbReference type="Proteomes" id="UP001596137"/>
    </source>
</evidence>
<evidence type="ECO:0000313" key="1">
    <source>
        <dbReference type="EMBL" id="MFC6083790.1"/>
    </source>
</evidence>
<sequence>MIRWRKGEVVAVRREWPGAMELDVALPEGDCRALAYPPLVGRPEPGDTVLLNTTALAMGLGTGGYAMVVAIPDRLPEDPSGPGHLVKARYTPLQATVLGADEQGSPYHEVLRDADSLDGMPVVVADLHSALPAVLCGLFEARPGVRVAYVMSDGGALPAWFSMAAARLREIGWLCGVVSTGQAFGGDVEAVTLHTGLLAARHVLDAEVAVVAQGPGNLGTGTRWGFSGVSAGEAINATAALNGRPVASLRVSEGDTRDRHLGVSHHSLTAYGRVALARAQVIVPDLPGPFGERVTTAAAPLATRHELIRVPITGLHKALEKSPVRLSTMGRGLTEDPASFLAAAAAGRHVASLLT</sequence>
<keyword evidence="2" id="KW-1185">Reference proteome</keyword>
<organism evidence="1 2">
    <name type="scientific">Sphaerisporangium aureirubrum</name>
    <dbReference type="NCBI Taxonomy" id="1544736"/>
    <lineage>
        <taxon>Bacteria</taxon>
        <taxon>Bacillati</taxon>
        <taxon>Actinomycetota</taxon>
        <taxon>Actinomycetes</taxon>
        <taxon>Streptosporangiales</taxon>
        <taxon>Streptosporangiaceae</taxon>
        <taxon>Sphaerisporangium</taxon>
    </lineage>
</organism>
<accession>A0ABW1NKV7</accession>
<reference evidence="2" key="1">
    <citation type="journal article" date="2019" name="Int. J. Syst. Evol. Microbiol.">
        <title>The Global Catalogue of Microorganisms (GCM) 10K type strain sequencing project: providing services to taxonomists for standard genome sequencing and annotation.</title>
        <authorList>
            <consortium name="The Broad Institute Genomics Platform"/>
            <consortium name="The Broad Institute Genome Sequencing Center for Infectious Disease"/>
            <person name="Wu L."/>
            <person name="Ma J."/>
        </authorList>
    </citation>
    <scope>NUCLEOTIDE SEQUENCE [LARGE SCALE GENOMIC DNA]</scope>
    <source>
        <strain evidence="2">JCM 30346</strain>
    </source>
</reference>
<protein>
    <submittedName>
        <fullName evidence="1">DUF3866 family protein</fullName>
    </submittedName>
</protein>
<name>A0ABW1NKV7_9ACTN</name>
<gene>
    <name evidence="1" type="ORF">ACFP1K_21670</name>
</gene>
<dbReference type="RefSeq" id="WP_380756147.1">
    <property type="nucleotide sequence ID" value="NZ_JBHSRF010000033.1"/>
</dbReference>
<comment type="caution">
    <text evidence="1">The sequence shown here is derived from an EMBL/GenBank/DDBJ whole genome shotgun (WGS) entry which is preliminary data.</text>
</comment>